<feature type="compositionally biased region" description="Polar residues" evidence="1">
    <location>
        <begin position="9"/>
        <end position="21"/>
    </location>
</feature>
<sequence length="167" mass="19035">MFFTGDVRPTTSRHLTTSVSTEPQTTISFPCVLMPRKQRKYVRVNLRPNRARSTLTRPHLNTPYIHGTDTPHLIRLWTMHRNLVESMLTQGIRTDTSTTATHPGSTNDPMNNTTIDTSCLAKGRHRTLLGETWWLSSTQDQPKPSSSQMLHRAARRTPPSRPLQHSQ</sequence>
<proteinExistence type="predicted"/>
<dbReference type="Proteomes" id="UP001056436">
    <property type="component" value="Unassembled WGS sequence"/>
</dbReference>
<dbReference type="AlphaFoldDB" id="A0A9P9XPB9"/>
<protein>
    <submittedName>
        <fullName evidence="2">Uncharacterized protein</fullName>
    </submittedName>
</protein>
<dbReference type="OrthoDB" id="10531182at2759"/>
<keyword evidence="3" id="KW-1185">Reference proteome</keyword>
<dbReference type="EMBL" id="SDAQ01000007">
    <property type="protein sequence ID" value="KAI3557594.1"/>
    <property type="molecule type" value="Genomic_DNA"/>
</dbReference>
<accession>A0A9P9XPB9</accession>
<feature type="compositionally biased region" description="Polar residues" evidence="1">
    <location>
        <begin position="135"/>
        <end position="149"/>
    </location>
</feature>
<evidence type="ECO:0000313" key="2">
    <source>
        <dbReference type="EMBL" id="KAI3557594.1"/>
    </source>
</evidence>
<gene>
    <name evidence="2" type="ORF">CABS02_02253</name>
</gene>
<feature type="region of interest" description="Disordered" evidence="1">
    <location>
        <begin position="1"/>
        <end position="21"/>
    </location>
</feature>
<comment type="caution">
    <text evidence="2">The sequence shown here is derived from an EMBL/GenBank/DDBJ whole genome shotgun (WGS) entry which is preliminary data.</text>
</comment>
<evidence type="ECO:0000256" key="1">
    <source>
        <dbReference type="SAM" id="MobiDB-lite"/>
    </source>
</evidence>
<evidence type="ECO:0000313" key="3">
    <source>
        <dbReference type="Proteomes" id="UP001056436"/>
    </source>
</evidence>
<feature type="region of interest" description="Disordered" evidence="1">
    <location>
        <begin position="135"/>
        <end position="167"/>
    </location>
</feature>
<name>A0A9P9XPB9_9PEZI</name>
<organism evidence="2 3">
    <name type="scientific">Colletotrichum abscissum</name>
    <dbReference type="NCBI Taxonomy" id="1671311"/>
    <lineage>
        <taxon>Eukaryota</taxon>
        <taxon>Fungi</taxon>
        <taxon>Dikarya</taxon>
        <taxon>Ascomycota</taxon>
        <taxon>Pezizomycotina</taxon>
        <taxon>Sordariomycetes</taxon>
        <taxon>Hypocreomycetidae</taxon>
        <taxon>Glomerellales</taxon>
        <taxon>Glomerellaceae</taxon>
        <taxon>Colletotrichum</taxon>
        <taxon>Colletotrichum acutatum species complex</taxon>
    </lineage>
</organism>
<reference evidence="2" key="1">
    <citation type="submission" date="2019-01" db="EMBL/GenBank/DDBJ databases">
        <title>Colletotrichum abscissum LGMF1257.</title>
        <authorList>
            <person name="Baroncelli R."/>
        </authorList>
    </citation>
    <scope>NUCLEOTIDE SEQUENCE</scope>
    <source>
        <strain evidence="2">Ca142</strain>
    </source>
</reference>
<feature type="region of interest" description="Disordered" evidence="1">
    <location>
        <begin position="95"/>
        <end position="114"/>
    </location>
</feature>